<feature type="compositionally biased region" description="Acidic residues" evidence="1">
    <location>
        <begin position="135"/>
        <end position="152"/>
    </location>
</feature>
<evidence type="ECO:0000313" key="3">
    <source>
        <dbReference type="Proteomes" id="UP000297245"/>
    </source>
</evidence>
<sequence length="169" mass="19103">MVDMRRIRDFAVAVHGGLRSQTAIIELVVKLLDAVEVILEHAETLLNWQGRYTFAHLRRKMVDLRRIRDFAVVVNGGLRSLTAIIELVVKLLDAVEVVLEHAETLLNWQGRQAEYNRHIRSDGSDEENNERNEENSDENNEGNEEDYEDDGDEGGHGHGHGHGDGEGEV</sequence>
<keyword evidence="3" id="KW-1185">Reference proteome</keyword>
<evidence type="ECO:0000256" key="1">
    <source>
        <dbReference type="SAM" id="MobiDB-lite"/>
    </source>
</evidence>
<reference evidence="2 3" key="1">
    <citation type="journal article" date="2019" name="Nat. Ecol. Evol.">
        <title>Megaphylogeny resolves global patterns of mushroom evolution.</title>
        <authorList>
            <person name="Varga T."/>
            <person name="Krizsan K."/>
            <person name="Foldi C."/>
            <person name="Dima B."/>
            <person name="Sanchez-Garcia M."/>
            <person name="Sanchez-Ramirez S."/>
            <person name="Szollosi G.J."/>
            <person name="Szarkandi J.G."/>
            <person name="Papp V."/>
            <person name="Albert L."/>
            <person name="Andreopoulos W."/>
            <person name="Angelini C."/>
            <person name="Antonin V."/>
            <person name="Barry K.W."/>
            <person name="Bougher N.L."/>
            <person name="Buchanan P."/>
            <person name="Buyck B."/>
            <person name="Bense V."/>
            <person name="Catcheside P."/>
            <person name="Chovatia M."/>
            <person name="Cooper J."/>
            <person name="Damon W."/>
            <person name="Desjardin D."/>
            <person name="Finy P."/>
            <person name="Geml J."/>
            <person name="Haridas S."/>
            <person name="Hughes K."/>
            <person name="Justo A."/>
            <person name="Karasinski D."/>
            <person name="Kautmanova I."/>
            <person name="Kiss B."/>
            <person name="Kocsube S."/>
            <person name="Kotiranta H."/>
            <person name="LaButti K.M."/>
            <person name="Lechner B.E."/>
            <person name="Liimatainen K."/>
            <person name="Lipzen A."/>
            <person name="Lukacs Z."/>
            <person name="Mihaltcheva S."/>
            <person name="Morgado L.N."/>
            <person name="Niskanen T."/>
            <person name="Noordeloos M.E."/>
            <person name="Ohm R.A."/>
            <person name="Ortiz-Santana B."/>
            <person name="Ovrebo C."/>
            <person name="Racz N."/>
            <person name="Riley R."/>
            <person name="Savchenko A."/>
            <person name="Shiryaev A."/>
            <person name="Soop K."/>
            <person name="Spirin V."/>
            <person name="Szebenyi C."/>
            <person name="Tomsovsky M."/>
            <person name="Tulloss R.E."/>
            <person name="Uehling J."/>
            <person name="Grigoriev I.V."/>
            <person name="Vagvolgyi C."/>
            <person name="Papp T."/>
            <person name="Martin F.M."/>
            <person name="Miettinen O."/>
            <person name="Hibbett D.S."/>
            <person name="Nagy L.G."/>
        </authorList>
    </citation>
    <scope>NUCLEOTIDE SEQUENCE [LARGE SCALE GENOMIC DNA]</scope>
    <source>
        <strain evidence="2 3">CBS 962.96</strain>
    </source>
</reference>
<dbReference type="EMBL" id="ML179538">
    <property type="protein sequence ID" value="THU85602.1"/>
    <property type="molecule type" value="Genomic_DNA"/>
</dbReference>
<evidence type="ECO:0000313" key="2">
    <source>
        <dbReference type="EMBL" id="THU85602.1"/>
    </source>
</evidence>
<feature type="compositionally biased region" description="Basic and acidic residues" evidence="1">
    <location>
        <begin position="153"/>
        <end position="169"/>
    </location>
</feature>
<feature type="region of interest" description="Disordered" evidence="1">
    <location>
        <begin position="120"/>
        <end position="169"/>
    </location>
</feature>
<dbReference type="AlphaFoldDB" id="A0A4S8L9Y2"/>
<accession>A0A4S8L9Y2</accession>
<feature type="compositionally biased region" description="Basic and acidic residues" evidence="1">
    <location>
        <begin position="120"/>
        <end position="134"/>
    </location>
</feature>
<dbReference type="Proteomes" id="UP000297245">
    <property type="component" value="Unassembled WGS sequence"/>
</dbReference>
<gene>
    <name evidence="2" type="ORF">K435DRAFT_869109</name>
</gene>
<name>A0A4S8L9Y2_DENBC</name>
<organism evidence="2 3">
    <name type="scientific">Dendrothele bispora (strain CBS 962.96)</name>
    <dbReference type="NCBI Taxonomy" id="1314807"/>
    <lineage>
        <taxon>Eukaryota</taxon>
        <taxon>Fungi</taxon>
        <taxon>Dikarya</taxon>
        <taxon>Basidiomycota</taxon>
        <taxon>Agaricomycotina</taxon>
        <taxon>Agaricomycetes</taxon>
        <taxon>Agaricomycetidae</taxon>
        <taxon>Agaricales</taxon>
        <taxon>Agaricales incertae sedis</taxon>
        <taxon>Dendrothele</taxon>
    </lineage>
</organism>
<proteinExistence type="predicted"/>
<protein>
    <submittedName>
        <fullName evidence="2">Uncharacterized protein</fullName>
    </submittedName>
</protein>